<dbReference type="PANTHER" id="PTHR22939">
    <property type="entry name" value="SERINE PROTEASE FAMILY S1C HTRA-RELATED"/>
    <property type="match status" value="1"/>
</dbReference>
<feature type="signal peptide" evidence="12">
    <location>
        <begin position="1"/>
        <end position="18"/>
    </location>
</feature>
<dbReference type="Pfam" id="PF13365">
    <property type="entry name" value="Trypsin_2"/>
    <property type="match status" value="1"/>
</dbReference>
<evidence type="ECO:0000256" key="6">
    <source>
        <dbReference type="ARBA" id="ARBA00022670"/>
    </source>
</evidence>
<dbReference type="PANTHER" id="PTHR22939:SF130">
    <property type="entry name" value="PERIPLASMIC SERINE ENDOPROTEASE DEGP-LIKE-RELATED"/>
    <property type="match status" value="1"/>
</dbReference>
<dbReference type="AlphaFoldDB" id="A0A375FS19"/>
<name>A0A375FS19_9BURK</name>
<evidence type="ECO:0000256" key="12">
    <source>
        <dbReference type="SAM" id="SignalP"/>
    </source>
</evidence>
<dbReference type="InterPro" id="IPR041489">
    <property type="entry name" value="PDZ_6"/>
</dbReference>
<keyword evidence="6" id="KW-0645">Protease</keyword>
<dbReference type="Proteomes" id="UP000256862">
    <property type="component" value="Unassembled WGS sequence"/>
</dbReference>
<evidence type="ECO:0000256" key="5">
    <source>
        <dbReference type="ARBA" id="ARBA00013958"/>
    </source>
</evidence>
<protein>
    <recommendedName>
        <fullName evidence="5">Probable periplasmic serine endoprotease DegP-like</fullName>
        <ecNumber evidence="4">3.4.21.107</ecNumber>
    </recommendedName>
    <alternativeName>
        <fullName evidence="11">Protease Do</fullName>
    </alternativeName>
</protein>
<evidence type="ECO:0000256" key="2">
    <source>
        <dbReference type="ARBA" id="ARBA00004418"/>
    </source>
</evidence>
<evidence type="ECO:0000313" key="15">
    <source>
        <dbReference type="Proteomes" id="UP000256862"/>
    </source>
</evidence>
<dbReference type="InterPro" id="IPR001478">
    <property type="entry name" value="PDZ"/>
</dbReference>
<dbReference type="PROSITE" id="PS50106">
    <property type="entry name" value="PDZ"/>
    <property type="match status" value="2"/>
</dbReference>
<dbReference type="GO" id="GO:0006508">
    <property type="term" value="P:proteolysis"/>
    <property type="evidence" value="ECO:0007669"/>
    <property type="project" value="UniProtKB-KW"/>
</dbReference>
<dbReference type="GO" id="GO:0004252">
    <property type="term" value="F:serine-type endopeptidase activity"/>
    <property type="evidence" value="ECO:0007669"/>
    <property type="project" value="InterPro"/>
</dbReference>
<dbReference type="SUPFAM" id="SSF50156">
    <property type="entry name" value="PDZ domain-like"/>
    <property type="match status" value="2"/>
</dbReference>
<dbReference type="GO" id="GO:0012501">
    <property type="term" value="P:programmed cell death"/>
    <property type="evidence" value="ECO:0007669"/>
    <property type="project" value="TreeGrafter"/>
</dbReference>
<keyword evidence="9" id="KW-0720">Serine protease</keyword>
<evidence type="ECO:0000256" key="1">
    <source>
        <dbReference type="ARBA" id="ARBA00001772"/>
    </source>
</evidence>
<evidence type="ECO:0000256" key="4">
    <source>
        <dbReference type="ARBA" id="ARBA00013035"/>
    </source>
</evidence>
<keyword evidence="7" id="KW-0574">Periplasm</keyword>
<sequence length="485" mass="50001">MLRSLLACALPVMVAACAQGLDRHMATPPDLARVIGTSGSAVVSISASSDGRSYLGQAPPGPAFGDIRIRWSQRAYSGAYSPLDNTQKVLGGNGSGFIFSQAGLILTCAHVVESAMFVRVKLPDRREFDATVVGSDLRSDIAVLRIQGDHLPVVTIGDSSRVRAGNWVVAIGAPYGFQNSASFGIVSAVRRTITAGSAAIPLIQSDVAVNPGSSGGPLFNANGEVIGVNTHIFTLTGGFQGLSFAIPINPAMRIAQQLVASSHVKRGHLGVGVQDVDHDLAEAFGLPAVAGALIDLVEPDSPAAQAGVKVGDVIVQIGDARVADAMALAMAVSDLLPGSKTRLQLVRNGVPQAIAVVIGAPPSLAFPASPVQSDAVGANVPELKVRRLAASEAYASGISGGVLVEQARGSARRAGILPGDVILAVNGIAVTTAAQLHSAMATTDTKAALLVLRGDVRTYIPVDTSQHSDFRQHEFRQPGFFESAI</sequence>
<accession>A0A375FS19</accession>
<evidence type="ECO:0000256" key="3">
    <source>
        <dbReference type="ARBA" id="ARBA00010541"/>
    </source>
</evidence>
<evidence type="ECO:0000256" key="10">
    <source>
        <dbReference type="ARBA" id="ARBA00023016"/>
    </source>
</evidence>
<evidence type="ECO:0000256" key="8">
    <source>
        <dbReference type="ARBA" id="ARBA00022801"/>
    </source>
</evidence>
<comment type="similarity">
    <text evidence="3">Belongs to the peptidase S1C family.</text>
</comment>
<dbReference type="InterPro" id="IPR001940">
    <property type="entry name" value="Peptidase_S1C"/>
</dbReference>
<dbReference type="InterPro" id="IPR009003">
    <property type="entry name" value="Peptidase_S1_PA"/>
</dbReference>
<dbReference type="SMART" id="SM00228">
    <property type="entry name" value="PDZ"/>
    <property type="match status" value="2"/>
</dbReference>
<evidence type="ECO:0000313" key="14">
    <source>
        <dbReference type="EMBL" id="SPC07752.1"/>
    </source>
</evidence>
<comment type="subcellular location">
    <subcellularLocation>
        <location evidence="2">Periplasm</location>
    </subcellularLocation>
</comment>
<dbReference type="Gene3D" id="2.40.10.120">
    <property type="match status" value="1"/>
</dbReference>
<evidence type="ECO:0000256" key="7">
    <source>
        <dbReference type="ARBA" id="ARBA00022764"/>
    </source>
</evidence>
<dbReference type="SUPFAM" id="SSF50494">
    <property type="entry name" value="Trypsin-like serine proteases"/>
    <property type="match status" value="1"/>
</dbReference>
<dbReference type="PRINTS" id="PR00834">
    <property type="entry name" value="PROTEASES2C"/>
</dbReference>
<dbReference type="InterPro" id="IPR036034">
    <property type="entry name" value="PDZ_sf"/>
</dbReference>
<feature type="domain" description="PDZ" evidence="13">
    <location>
        <begin position="382"/>
        <end position="455"/>
    </location>
</feature>
<evidence type="ECO:0000256" key="11">
    <source>
        <dbReference type="ARBA" id="ARBA00032850"/>
    </source>
</evidence>
<dbReference type="EMBL" id="OGUS01000084">
    <property type="protein sequence ID" value="SPC07752.1"/>
    <property type="molecule type" value="Genomic_DNA"/>
</dbReference>
<dbReference type="Pfam" id="PF13180">
    <property type="entry name" value="PDZ_2"/>
    <property type="match status" value="1"/>
</dbReference>
<evidence type="ECO:0000256" key="9">
    <source>
        <dbReference type="ARBA" id="ARBA00022825"/>
    </source>
</evidence>
<comment type="caution">
    <text evidence="14">The sequence shown here is derived from an EMBL/GenBank/DDBJ whole genome shotgun (WGS) entry which is preliminary data.</text>
</comment>
<dbReference type="OrthoDB" id="9758917at2"/>
<dbReference type="PROSITE" id="PS51257">
    <property type="entry name" value="PROKAR_LIPOPROTEIN"/>
    <property type="match status" value="1"/>
</dbReference>
<dbReference type="EC" id="3.4.21.107" evidence="4"/>
<proteinExistence type="inferred from homology"/>
<gene>
    <name evidence="14" type="ORF">CO2235_U770194</name>
</gene>
<dbReference type="Pfam" id="PF17820">
    <property type="entry name" value="PDZ_6"/>
    <property type="match status" value="1"/>
</dbReference>
<comment type="catalytic activity">
    <reaction evidence="1">
        <text>Acts on substrates that are at least partially unfolded. The cleavage site P1 residue is normally between a pair of hydrophobic residues, such as Val-|-Val.</text>
        <dbReference type="EC" id="3.4.21.107"/>
    </reaction>
</comment>
<organism evidence="14 15">
    <name type="scientific">Cupriavidus oxalaticus</name>
    <dbReference type="NCBI Taxonomy" id="96344"/>
    <lineage>
        <taxon>Bacteria</taxon>
        <taxon>Pseudomonadati</taxon>
        <taxon>Pseudomonadota</taxon>
        <taxon>Betaproteobacteria</taxon>
        <taxon>Burkholderiales</taxon>
        <taxon>Burkholderiaceae</taxon>
        <taxon>Cupriavidus</taxon>
    </lineage>
</organism>
<keyword evidence="12" id="KW-0732">Signal</keyword>
<dbReference type="Gene3D" id="2.30.42.10">
    <property type="match status" value="2"/>
</dbReference>
<keyword evidence="8 14" id="KW-0378">Hydrolase</keyword>
<keyword evidence="10" id="KW-0346">Stress response</keyword>
<feature type="chain" id="PRO_5016649098" description="Probable periplasmic serine endoprotease DegP-like" evidence="12">
    <location>
        <begin position="19"/>
        <end position="485"/>
    </location>
</feature>
<feature type="domain" description="PDZ" evidence="13">
    <location>
        <begin position="258"/>
        <end position="335"/>
    </location>
</feature>
<evidence type="ECO:0000259" key="13">
    <source>
        <dbReference type="PROSITE" id="PS50106"/>
    </source>
</evidence>
<reference evidence="15" key="1">
    <citation type="submission" date="2018-01" db="EMBL/GenBank/DDBJ databases">
        <authorList>
            <person name="Gaut B.S."/>
            <person name="Morton B.R."/>
            <person name="Clegg M.T."/>
            <person name="Duvall M.R."/>
        </authorList>
    </citation>
    <scope>NUCLEOTIDE SEQUENCE [LARGE SCALE GENOMIC DNA]</scope>
</reference>